<accession>A0A914Q9L9</accession>
<dbReference type="Proteomes" id="UP000887578">
    <property type="component" value="Unplaced"/>
</dbReference>
<dbReference type="WBParaSite" id="PDA_v2.g27826.t1">
    <property type="protein sequence ID" value="PDA_v2.g27826.t1"/>
    <property type="gene ID" value="PDA_v2.g27826"/>
</dbReference>
<reference evidence="2" key="1">
    <citation type="submission" date="2022-11" db="UniProtKB">
        <authorList>
            <consortium name="WormBaseParasite"/>
        </authorList>
    </citation>
    <scope>IDENTIFICATION</scope>
</reference>
<protein>
    <submittedName>
        <fullName evidence="2">Uncharacterized protein</fullName>
    </submittedName>
</protein>
<organism evidence="1 2">
    <name type="scientific">Panagrolaimus davidi</name>
    <dbReference type="NCBI Taxonomy" id="227884"/>
    <lineage>
        <taxon>Eukaryota</taxon>
        <taxon>Metazoa</taxon>
        <taxon>Ecdysozoa</taxon>
        <taxon>Nematoda</taxon>
        <taxon>Chromadorea</taxon>
        <taxon>Rhabditida</taxon>
        <taxon>Tylenchina</taxon>
        <taxon>Panagrolaimomorpha</taxon>
        <taxon>Panagrolaimoidea</taxon>
        <taxon>Panagrolaimidae</taxon>
        <taxon>Panagrolaimus</taxon>
    </lineage>
</organism>
<evidence type="ECO:0000313" key="2">
    <source>
        <dbReference type="WBParaSite" id="PDA_v2.g27826.t1"/>
    </source>
</evidence>
<dbReference type="AlphaFoldDB" id="A0A914Q9L9"/>
<keyword evidence="1" id="KW-1185">Reference proteome</keyword>
<sequence>MAQTEKDFYEHLQKVSKEELIECLITARRDALEHIRICKKNIIHDCCVTGIAQSIPHVYEDLQAIAAKNVNK</sequence>
<evidence type="ECO:0000313" key="1">
    <source>
        <dbReference type="Proteomes" id="UP000887578"/>
    </source>
</evidence>
<name>A0A914Q9L9_9BILA</name>
<proteinExistence type="predicted"/>